<dbReference type="Proteomes" id="UP001549110">
    <property type="component" value="Unassembled WGS sequence"/>
</dbReference>
<comment type="caution">
    <text evidence="4">The sequence shown here is derived from an EMBL/GenBank/DDBJ whole genome shotgun (WGS) entry which is preliminary data.</text>
</comment>
<gene>
    <name evidence="4" type="ORF">ABID41_001935</name>
</gene>
<evidence type="ECO:0000256" key="1">
    <source>
        <dbReference type="ARBA" id="ARBA00006889"/>
    </source>
</evidence>
<dbReference type="SUPFAM" id="SSF50814">
    <property type="entry name" value="Lipocalins"/>
    <property type="match status" value="1"/>
</dbReference>
<evidence type="ECO:0000313" key="4">
    <source>
        <dbReference type="EMBL" id="MET3526840.1"/>
    </source>
</evidence>
<protein>
    <recommendedName>
        <fullName evidence="2">Outer membrane lipoprotein Blc</fullName>
    </recommendedName>
</protein>
<comment type="function">
    <text evidence="2">Involved in the storage or transport of lipids necessary for membrane maintenance under stressful conditions. Displays a binding preference for lysophospholipids.</text>
</comment>
<keyword evidence="5" id="KW-1185">Reference proteome</keyword>
<comment type="similarity">
    <text evidence="1 2">Belongs to the calycin superfamily. Lipocalin family.</text>
</comment>
<dbReference type="InterPro" id="IPR000566">
    <property type="entry name" value="Lipocln_cytosolic_FA-bd_dom"/>
</dbReference>
<sequence length="195" mass="21455">MRPRIYSAGVSVPKISGYPIRSMRALALALSAVLLASPALAAPPPKPTQRIDISRMMGRWYEVARLPNKVQSGCQGGTSEWVRAGDGFSVVQACHKGSLSAPPTEWKAKAKVIDPHTNARLQMTFFNGLVRQEYWVLDYRTDQGWLILGTPGGRAVWLMSDRPTLPAAAKSQALARLKQLGYDVTRLEFPLPARN</sequence>
<dbReference type="PIRSF" id="PIRSF036893">
    <property type="entry name" value="Lipocalin_ApoD"/>
    <property type="match status" value="1"/>
</dbReference>
<feature type="chain" id="PRO_5045017774" description="Outer membrane lipoprotein Blc" evidence="2">
    <location>
        <begin position="42"/>
        <end position="195"/>
    </location>
</feature>
<comment type="subcellular location">
    <subcellularLocation>
        <location evidence="2">Cell outer membrane</location>
    </subcellularLocation>
</comment>
<dbReference type="InterPro" id="IPR022271">
    <property type="entry name" value="Lipocalin_ApoD"/>
</dbReference>
<dbReference type="InterPro" id="IPR047202">
    <property type="entry name" value="Lipocalin_Blc-like_dom"/>
</dbReference>
<reference evidence="4 5" key="1">
    <citation type="submission" date="2024-06" db="EMBL/GenBank/DDBJ databases">
        <title>Genomic Encyclopedia of Type Strains, Phase IV (KMG-IV): sequencing the most valuable type-strain genomes for metagenomic binning, comparative biology and taxonomic classification.</title>
        <authorList>
            <person name="Goeker M."/>
        </authorList>
    </citation>
    <scope>NUCLEOTIDE SEQUENCE [LARGE SCALE GENOMIC DNA]</scope>
    <source>
        <strain evidence="4 5">DSM 17809</strain>
    </source>
</reference>
<keyword evidence="2" id="KW-0472">Membrane</keyword>
<dbReference type="PANTHER" id="PTHR10612">
    <property type="entry name" value="APOLIPOPROTEIN D"/>
    <property type="match status" value="1"/>
</dbReference>
<dbReference type="Gene3D" id="2.40.128.20">
    <property type="match status" value="1"/>
</dbReference>
<dbReference type="CDD" id="cd19438">
    <property type="entry name" value="lipocalin_Blc-like"/>
    <property type="match status" value="1"/>
</dbReference>
<dbReference type="PANTHER" id="PTHR10612:SF34">
    <property type="entry name" value="APOLIPOPROTEIN D"/>
    <property type="match status" value="1"/>
</dbReference>
<keyword evidence="2" id="KW-0732">Signal</keyword>
<accession>A0ABV2EII4</accession>
<evidence type="ECO:0000256" key="2">
    <source>
        <dbReference type="PIRNR" id="PIRNR036893"/>
    </source>
</evidence>
<name>A0ABV2EII4_9CAUL</name>
<keyword evidence="2" id="KW-0998">Cell outer membrane</keyword>
<evidence type="ECO:0000313" key="5">
    <source>
        <dbReference type="Proteomes" id="UP001549110"/>
    </source>
</evidence>
<organism evidence="4 5">
    <name type="scientific">Phenylobacterium koreense</name>
    <dbReference type="NCBI Taxonomy" id="266125"/>
    <lineage>
        <taxon>Bacteria</taxon>
        <taxon>Pseudomonadati</taxon>
        <taxon>Pseudomonadota</taxon>
        <taxon>Alphaproteobacteria</taxon>
        <taxon>Caulobacterales</taxon>
        <taxon>Caulobacteraceae</taxon>
        <taxon>Phenylobacterium</taxon>
    </lineage>
</organism>
<evidence type="ECO:0000259" key="3">
    <source>
        <dbReference type="Pfam" id="PF08212"/>
    </source>
</evidence>
<proteinExistence type="inferred from homology"/>
<dbReference type="InterPro" id="IPR012674">
    <property type="entry name" value="Calycin"/>
</dbReference>
<keyword evidence="2" id="KW-0449">Lipoprotein</keyword>
<feature type="signal peptide" evidence="2">
    <location>
        <begin position="1"/>
        <end position="41"/>
    </location>
</feature>
<keyword evidence="2" id="KW-0446">Lipid-binding</keyword>
<dbReference type="RefSeq" id="WP_331931983.1">
    <property type="nucleotide sequence ID" value="NZ_JBEPLU010000001.1"/>
</dbReference>
<comment type="subunit">
    <text evidence="2">Homodimer.</text>
</comment>
<feature type="domain" description="Lipocalin/cytosolic fatty-acid binding" evidence="3">
    <location>
        <begin position="51"/>
        <end position="189"/>
    </location>
</feature>
<dbReference type="Pfam" id="PF08212">
    <property type="entry name" value="Lipocalin_2"/>
    <property type="match status" value="1"/>
</dbReference>
<dbReference type="EMBL" id="JBEPLU010000001">
    <property type="protein sequence ID" value="MET3526840.1"/>
    <property type="molecule type" value="Genomic_DNA"/>
</dbReference>